<feature type="region of interest" description="Disordered" evidence="1">
    <location>
        <begin position="45"/>
        <end position="68"/>
    </location>
</feature>
<organism evidence="3 4">
    <name type="scientific">Marinomonas colpomeniae</name>
    <dbReference type="NCBI Taxonomy" id="2774408"/>
    <lineage>
        <taxon>Bacteria</taxon>
        <taxon>Pseudomonadati</taxon>
        <taxon>Pseudomonadota</taxon>
        <taxon>Gammaproteobacteria</taxon>
        <taxon>Oceanospirillales</taxon>
        <taxon>Oceanospirillaceae</taxon>
        <taxon>Marinomonas</taxon>
    </lineage>
</organism>
<dbReference type="EMBL" id="JACYFC010000003">
    <property type="protein sequence ID" value="MBD5771663.1"/>
    <property type="molecule type" value="Genomic_DNA"/>
</dbReference>
<keyword evidence="4" id="KW-1185">Reference proteome</keyword>
<dbReference type="Proteomes" id="UP000604161">
    <property type="component" value="Unassembled WGS sequence"/>
</dbReference>
<comment type="caution">
    <text evidence="3">The sequence shown here is derived from an EMBL/GenBank/DDBJ whole genome shotgun (WGS) entry which is preliminary data.</text>
</comment>
<feature type="domain" description="YHYH" evidence="2">
    <location>
        <begin position="193"/>
        <end position="295"/>
    </location>
</feature>
<dbReference type="PANTHER" id="PTHR30289">
    <property type="entry name" value="UNCHARACTERIZED PROTEIN YBCL-RELATED"/>
    <property type="match status" value="1"/>
</dbReference>
<sequence>MLLKHLLTSGLFKQGASYLYPRSLLLFATIFLTACSSTANENVAKSTHTHDGTSHSHNESTKTASTTSQMNLSQFNRSAMIKEPEVVSCSLENGDRAKCAKLVVKYLPDNIAIGPFCPDTLSDEGGIWKWDGDEEGLYRVDETFLRMLNAQGYSFYDEDGKVHITNNATTPPEYDHSCINVVADKKVTMTLLIPTEPVMADEVSNLGVVSKVGISVSGVPIFSDAPSVLETGHMPVLDTCSGHVDPGGWYHYHGTASDIDTVYDHEDVTAGCNLSQSSSALFGYAFDGFGIYGSTDENGKTPTDLDTCHGHVGYVPGKPKELYHYHASKDFPNLPECLVGVVAKNNFSTTAEAGVGAAQSDRNGPPSSGPQGQSKEGQQQGMQSQNGQQGTPPGFDDAAEKLGISTEALLNAMQEAGGPRADLANVAKALGITEAELKAALPEPPGRQRN</sequence>
<proteinExistence type="predicted"/>
<reference evidence="3 4" key="1">
    <citation type="submission" date="2020-09" db="EMBL/GenBank/DDBJ databases">
        <title>Marinomonas sp. nov., isolated from the cysticercosis algae of Qingdao, China.</title>
        <authorList>
            <person name="Sun X."/>
        </authorList>
    </citation>
    <scope>NUCLEOTIDE SEQUENCE [LARGE SCALE GENOMIC DNA]</scope>
    <source>
        <strain evidence="3 4">SM2066</strain>
    </source>
</reference>
<evidence type="ECO:0000313" key="4">
    <source>
        <dbReference type="Proteomes" id="UP000604161"/>
    </source>
</evidence>
<feature type="region of interest" description="Disordered" evidence="1">
    <location>
        <begin position="353"/>
        <end position="402"/>
    </location>
</feature>
<dbReference type="PANTHER" id="PTHR30289:SF8">
    <property type="entry name" value="YHYH DOMAIN-CONTAINING PROTEIN"/>
    <property type="match status" value="1"/>
</dbReference>
<feature type="compositionally biased region" description="Basic and acidic residues" evidence="1">
    <location>
        <begin position="48"/>
        <end position="60"/>
    </location>
</feature>
<evidence type="ECO:0000313" key="3">
    <source>
        <dbReference type="EMBL" id="MBD5771663.1"/>
    </source>
</evidence>
<gene>
    <name evidence="3" type="ORF">IF202_11430</name>
</gene>
<feature type="compositionally biased region" description="Low complexity" evidence="1">
    <location>
        <begin position="364"/>
        <end position="390"/>
    </location>
</feature>
<evidence type="ECO:0000256" key="1">
    <source>
        <dbReference type="SAM" id="MobiDB-lite"/>
    </source>
</evidence>
<name>A0ABR8P2J0_9GAMM</name>
<accession>A0ABR8P2J0</accession>
<evidence type="ECO:0000259" key="2">
    <source>
        <dbReference type="Pfam" id="PF14240"/>
    </source>
</evidence>
<protein>
    <submittedName>
        <fullName evidence="3">YHYH protein</fullName>
    </submittedName>
</protein>
<dbReference type="RefSeq" id="WP_191595029.1">
    <property type="nucleotide sequence ID" value="NZ_JACYFC010000003.1"/>
</dbReference>
<dbReference type="PROSITE" id="PS51257">
    <property type="entry name" value="PROKAR_LIPOPROTEIN"/>
    <property type="match status" value="1"/>
</dbReference>
<dbReference type="Pfam" id="PF14240">
    <property type="entry name" value="YHYH"/>
    <property type="match status" value="1"/>
</dbReference>
<dbReference type="InterPro" id="IPR025924">
    <property type="entry name" value="YHYH_dom"/>
</dbReference>